<feature type="region of interest" description="Disordered" evidence="1">
    <location>
        <begin position="265"/>
        <end position="289"/>
    </location>
</feature>
<dbReference type="GO" id="GO:0016887">
    <property type="term" value="F:ATP hydrolysis activity"/>
    <property type="evidence" value="ECO:0007669"/>
    <property type="project" value="InterPro"/>
</dbReference>
<dbReference type="InterPro" id="IPR003959">
    <property type="entry name" value="ATPase_AAA_core"/>
</dbReference>
<evidence type="ECO:0000259" key="2">
    <source>
        <dbReference type="SMART" id="SM00382"/>
    </source>
</evidence>
<evidence type="ECO:0000256" key="1">
    <source>
        <dbReference type="SAM" id="MobiDB-lite"/>
    </source>
</evidence>
<dbReference type="PANTHER" id="PTHR46411:SF3">
    <property type="entry name" value="AAA+ ATPASE DOMAIN-CONTAINING PROTEIN"/>
    <property type="match status" value="1"/>
</dbReference>
<dbReference type="PANTHER" id="PTHR46411">
    <property type="entry name" value="FAMILY ATPASE, PUTATIVE-RELATED"/>
    <property type="match status" value="1"/>
</dbReference>
<dbReference type="SUPFAM" id="SSF52540">
    <property type="entry name" value="P-loop containing nucleoside triphosphate hydrolases"/>
    <property type="match status" value="1"/>
</dbReference>
<dbReference type="SMART" id="SM00382">
    <property type="entry name" value="AAA"/>
    <property type="match status" value="1"/>
</dbReference>
<feature type="compositionally biased region" description="Pro residues" evidence="1">
    <location>
        <begin position="175"/>
        <end position="187"/>
    </location>
</feature>
<dbReference type="AlphaFoldDB" id="A0AAE8MXA6"/>
<dbReference type="Proteomes" id="UP001187682">
    <property type="component" value="Unassembled WGS sequence"/>
</dbReference>
<reference evidence="3" key="1">
    <citation type="submission" date="2018-03" db="EMBL/GenBank/DDBJ databases">
        <authorList>
            <person name="Guldener U."/>
        </authorList>
    </citation>
    <scope>NUCLEOTIDE SEQUENCE</scope>
</reference>
<feature type="compositionally biased region" description="Polar residues" evidence="1">
    <location>
        <begin position="23"/>
        <end position="36"/>
    </location>
</feature>
<sequence>MASPQVPSGSLDEDHDPPIYRALNSTTGQMTASQAHTMDGPVHASGQPPALAPPPPTQTLSLFQQYGYTEDQGPSHEHGIRSTAAVPDESATPASHQPAEYKMALPPPPVPHKPTEQSGAPKCLYDLTVPSVQSPGDAPVTMDQVKVMIQESIREAMGRERRPGETLWDSLAGPLPSPSHRPTPPCSPIERRLSLGKALPGAANGSESPNKLTHDSIPERAPFSASYTIDKPCRDPNPVDDSTVSHPSQKIVTALEKLVAAKGVQDTPAAGEESKSSDGEPGGSKAAPASILEYKHVDEVWDDKAGKYRLVDPADSRGDELDQYVFIVRDRIDRMTPKTTTFVDVKCPWLRDILRDVCKDNRSASLASSKPSIERSNLFHVRKDLKLRFESSADNPENAITGRHLSLLVDYLNATFQPISEQLSTLLAKKEITYDLLWALFEPNAEVYTTCPGTGAPRCVVLNHCEERKKMDGSRYLYLESRYLNTDGKVLGEVTTGLEIPHFRGTKQIEHLQAYPLQYHPEKDRVRRDLIRYGRTFVSLIGIHHRHYKGKAFFIDIENDDEIVARYIKGRIMVDKICFQERMPNYPCARVQKVRPIYSASGPYDSIQLADIKPGEAKETDLLICSPTVLGFCLIEFAVGNISDIEWSPSSFDDVKIPEKQKKPIWALTDTYLKREPGDGFADLVQGKGLGVNFLLYGPPGVGKTLTAETIAETFKIPLYTVPAGQIGVDPVKVESVLTTIFKIASRWKAILLLDEADVFLAQRSDNPQLNALVSVFLRELEQYDGILFLTTNRMQAFDEAMISRIHLALNYKRAGCS</sequence>
<dbReference type="Gene3D" id="3.40.50.300">
    <property type="entry name" value="P-loop containing nucleotide triphosphate hydrolases"/>
    <property type="match status" value="1"/>
</dbReference>
<feature type="region of interest" description="Disordered" evidence="1">
    <location>
        <begin position="1"/>
        <end position="121"/>
    </location>
</feature>
<organism evidence="3 4">
    <name type="scientific">Cephalotrichum gorgonifer</name>
    <dbReference type="NCBI Taxonomy" id="2041049"/>
    <lineage>
        <taxon>Eukaryota</taxon>
        <taxon>Fungi</taxon>
        <taxon>Dikarya</taxon>
        <taxon>Ascomycota</taxon>
        <taxon>Pezizomycotina</taxon>
        <taxon>Sordariomycetes</taxon>
        <taxon>Hypocreomycetidae</taxon>
        <taxon>Microascales</taxon>
        <taxon>Microascaceae</taxon>
        <taxon>Cephalotrichum</taxon>
    </lineage>
</organism>
<feature type="region of interest" description="Disordered" evidence="1">
    <location>
        <begin position="156"/>
        <end position="247"/>
    </location>
</feature>
<protein>
    <recommendedName>
        <fullName evidence="2">AAA+ ATPase domain-containing protein</fullName>
    </recommendedName>
</protein>
<evidence type="ECO:0000313" key="4">
    <source>
        <dbReference type="Proteomes" id="UP001187682"/>
    </source>
</evidence>
<evidence type="ECO:0000313" key="3">
    <source>
        <dbReference type="EMBL" id="SPO02466.1"/>
    </source>
</evidence>
<comment type="caution">
    <text evidence="3">The sequence shown here is derived from an EMBL/GenBank/DDBJ whole genome shotgun (WGS) entry which is preliminary data.</text>
</comment>
<dbReference type="InterPro" id="IPR027417">
    <property type="entry name" value="P-loop_NTPase"/>
</dbReference>
<dbReference type="Pfam" id="PF22942">
    <property type="entry name" value="DUF7025"/>
    <property type="match status" value="1"/>
</dbReference>
<dbReference type="GO" id="GO:0005524">
    <property type="term" value="F:ATP binding"/>
    <property type="evidence" value="ECO:0007669"/>
    <property type="project" value="InterPro"/>
</dbReference>
<accession>A0AAE8MXA6</accession>
<dbReference type="Pfam" id="PF00004">
    <property type="entry name" value="AAA"/>
    <property type="match status" value="1"/>
</dbReference>
<name>A0AAE8MXA6_9PEZI</name>
<dbReference type="CDD" id="cd19481">
    <property type="entry name" value="RecA-like_protease"/>
    <property type="match status" value="1"/>
</dbReference>
<dbReference type="InterPro" id="IPR054289">
    <property type="entry name" value="DUF7025"/>
</dbReference>
<dbReference type="EMBL" id="ONZQ02000006">
    <property type="protein sequence ID" value="SPO02466.1"/>
    <property type="molecule type" value="Genomic_DNA"/>
</dbReference>
<keyword evidence="4" id="KW-1185">Reference proteome</keyword>
<feature type="domain" description="AAA+ ATPase" evidence="2">
    <location>
        <begin position="690"/>
        <end position="816"/>
    </location>
</feature>
<gene>
    <name evidence="3" type="ORF">DNG_05139</name>
</gene>
<proteinExistence type="predicted"/>
<dbReference type="InterPro" id="IPR003593">
    <property type="entry name" value="AAA+_ATPase"/>
</dbReference>